<dbReference type="KEGG" id="otd:J1M35_15720"/>
<dbReference type="Pfam" id="PF01124">
    <property type="entry name" value="MAPEG"/>
    <property type="match status" value="1"/>
</dbReference>
<dbReference type="EMBL" id="CP071796">
    <property type="protein sequence ID" value="QTD44529.1"/>
    <property type="molecule type" value="Genomic_DNA"/>
</dbReference>
<sequence length="142" mass="16021">MLNPETFLALACIALMLLTFGVGLLMLRRRVQQMRAGRIRPQSLALSAARAALLKDSRASDNYNHLFELPVIFYALCTLALALRWVPVWLPWCAWLFVALRVAHSAVQVSHNRVMQRFRLFMAGFATLGVMCVGYAVALLMR</sequence>
<accession>A0A975CFD4</accession>
<evidence type="ECO:0000256" key="4">
    <source>
        <dbReference type="ARBA" id="ARBA00023136"/>
    </source>
</evidence>
<dbReference type="InterPro" id="IPR023352">
    <property type="entry name" value="MAPEG-like_dom_sf"/>
</dbReference>
<reference evidence="6" key="1">
    <citation type="submission" date="2021-03" db="EMBL/GenBank/DDBJ databases">
        <title>Ottowia sp. 27C isolated from the cloaca of a Giant Asian pond turtle (Heosemys grandis).</title>
        <authorList>
            <person name="Spergser J."/>
            <person name="Busse H.-J."/>
        </authorList>
    </citation>
    <scope>NUCLEOTIDE SEQUENCE</scope>
    <source>
        <strain evidence="6">27C</strain>
    </source>
</reference>
<evidence type="ECO:0000313" key="6">
    <source>
        <dbReference type="EMBL" id="QTD44529.1"/>
    </source>
</evidence>
<evidence type="ECO:0000256" key="2">
    <source>
        <dbReference type="ARBA" id="ARBA00022692"/>
    </source>
</evidence>
<dbReference type="Gene3D" id="1.20.120.550">
    <property type="entry name" value="Membrane associated eicosanoid/glutathione metabolism-like domain"/>
    <property type="match status" value="1"/>
</dbReference>
<dbReference type="GO" id="GO:0016020">
    <property type="term" value="C:membrane"/>
    <property type="evidence" value="ECO:0007669"/>
    <property type="project" value="UniProtKB-SubCell"/>
</dbReference>
<protein>
    <submittedName>
        <fullName evidence="6">MAPEG family protein</fullName>
    </submittedName>
</protein>
<feature type="transmembrane region" description="Helical" evidence="5">
    <location>
        <begin position="89"/>
        <end position="107"/>
    </location>
</feature>
<proteinExistence type="predicted"/>
<keyword evidence="4 5" id="KW-0472">Membrane</keyword>
<keyword evidence="3 5" id="KW-1133">Transmembrane helix</keyword>
<keyword evidence="7" id="KW-1185">Reference proteome</keyword>
<name>A0A975CFD4_9BURK</name>
<feature type="transmembrane region" description="Helical" evidence="5">
    <location>
        <begin position="6"/>
        <end position="27"/>
    </location>
</feature>
<feature type="transmembrane region" description="Helical" evidence="5">
    <location>
        <begin position="119"/>
        <end position="141"/>
    </location>
</feature>
<keyword evidence="2 5" id="KW-0812">Transmembrane</keyword>
<evidence type="ECO:0000313" key="7">
    <source>
        <dbReference type="Proteomes" id="UP000663903"/>
    </source>
</evidence>
<organism evidence="6 7">
    <name type="scientific">Ottowia testudinis</name>
    <dbReference type="NCBI Taxonomy" id="2816950"/>
    <lineage>
        <taxon>Bacteria</taxon>
        <taxon>Pseudomonadati</taxon>
        <taxon>Pseudomonadota</taxon>
        <taxon>Betaproteobacteria</taxon>
        <taxon>Burkholderiales</taxon>
        <taxon>Comamonadaceae</taxon>
        <taxon>Ottowia</taxon>
    </lineage>
</organism>
<dbReference type="SUPFAM" id="SSF161084">
    <property type="entry name" value="MAPEG domain-like"/>
    <property type="match status" value="1"/>
</dbReference>
<dbReference type="AlphaFoldDB" id="A0A975CFD4"/>
<dbReference type="RefSeq" id="WP_208008093.1">
    <property type="nucleotide sequence ID" value="NZ_CP071796.1"/>
</dbReference>
<dbReference type="Proteomes" id="UP000663903">
    <property type="component" value="Chromosome"/>
</dbReference>
<evidence type="ECO:0000256" key="5">
    <source>
        <dbReference type="SAM" id="Phobius"/>
    </source>
</evidence>
<evidence type="ECO:0000256" key="3">
    <source>
        <dbReference type="ARBA" id="ARBA00022989"/>
    </source>
</evidence>
<evidence type="ECO:0000256" key="1">
    <source>
        <dbReference type="ARBA" id="ARBA00004370"/>
    </source>
</evidence>
<gene>
    <name evidence="6" type="ORF">J1M35_15720</name>
</gene>
<dbReference type="InterPro" id="IPR001129">
    <property type="entry name" value="Membr-assoc_MAPEG"/>
</dbReference>
<comment type="subcellular location">
    <subcellularLocation>
        <location evidence="1">Membrane</location>
    </subcellularLocation>
</comment>